<dbReference type="GO" id="GO:0016491">
    <property type="term" value="F:oxidoreductase activity"/>
    <property type="evidence" value="ECO:0007669"/>
    <property type="project" value="UniProtKB-KW"/>
</dbReference>
<evidence type="ECO:0000259" key="6">
    <source>
        <dbReference type="PROSITE" id="PS51471"/>
    </source>
</evidence>
<dbReference type="KEGG" id="mflg:ABS361_03210"/>
<gene>
    <name evidence="7" type="ORF">ABS361_03210</name>
</gene>
<keyword evidence="2 5" id="KW-0479">Metal-binding</keyword>
<organism evidence="7">
    <name type="scientific">Methyloraptor flagellatus</name>
    <dbReference type="NCBI Taxonomy" id="3162530"/>
    <lineage>
        <taxon>Bacteria</taxon>
        <taxon>Pseudomonadati</taxon>
        <taxon>Pseudomonadota</taxon>
        <taxon>Alphaproteobacteria</taxon>
        <taxon>Hyphomicrobiales</taxon>
        <taxon>Ancalomicrobiaceae</taxon>
        <taxon>Methyloraptor</taxon>
    </lineage>
</organism>
<dbReference type="InterPro" id="IPR027443">
    <property type="entry name" value="IPNS-like_sf"/>
</dbReference>
<dbReference type="GO" id="GO:0046872">
    <property type="term" value="F:metal ion binding"/>
    <property type="evidence" value="ECO:0007669"/>
    <property type="project" value="UniProtKB-KW"/>
</dbReference>
<evidence type="ECO:0000256" key="1">
    <source>
        <dbReference type="ARBA" id="ARBA00008056"/>
    </source>
</evidence>
<keyword evidence="4 5" id="KW-0408">Iron</keyword>
<dbReference type="InterPro" id="IPR005123">
    <property type="entry name" value="Oxoglu/Fe-dep_dioxygenase_dom"/>
</dbReference>
<dbReference type="PANTHER" id="PTHR10209">
    <property type="entry name" value="OXIDOREDUCTASE, 2OG-FE II OXYGENASE FAMILY PROTEIN"/>
    <property type="match status" value="1"/>
</dbReference>
<proteinExistence type="inferred from homology"/>
<protein>
    <submittedName>
        <fullName evidence="7">2-oxoglutarate and iron-dependent oxygenase domain-containing protein</fullName>
    </submittedName>
</protein>
<dbReference type="Gene3D" id="2.60.120.330">
    <property type="entry name" value="B-lactam Antibiotic, Isopenicillin N Synthase, Chain"/>
    <property type="match status" value="1"/>
</dbReference>
<dbReference type="RefSeq" id="WP_407050400.1">
    <property type="nucleotide sequence ID" value="NZ_CP158568.1"/>
</dbReference>
<keyword evidence="3 5" id="KW-0560">Oxidoreductase</keyword>
<dbReference type="InterPro" id="IPR044861">
    <property type="entry name" value="IPNS-like_FE2OG_OXY"/>
</dbReference>
<name>A0AAU7XC20_9HYPH</name>
<comment type="similarity">
    <text evidence="1 5">Belongs to the iron/ascorbate-dependent oxidoreductase family.</text>
</comment>
<dbReference type="AlphaFoldDB" id="A0AAU7XC20"/>
<dbReference type="InterPro" id="IPR026992">
    <property type="entry name" value="DIOX_N"/>
</dbReference>
<sequence length="372" mass="40405">MSALIAGHLRRRSRGVAVLSGRSAILWCRGRKLWHRLRVSAGLELGRATGRDAPVVTPPRRWNTMQALPIIDLDGLSGGGAALDRIAGEIGAACRSIGFFYVRGHGVPERLIAAVFEQAAAFFALPVEQKAVIDMGLVGDNRGYVAMRGEALDPSRPPDLKEGFNLGFDPPDRPARNAFPDLPGFRGTMLAYFAEAQALGLRLHRAIARDLGIAEDFFEPLFDRPMSTLRLLHYPPQPPAAEAGQIGAGEHTDYGNLTLLMTDAVGGLEVRTRAGKWLAAPPIPGAYVVNIGDCLMRWTNDVYVSTPHRVVNRTGRERYSVPFFLDPNPDAPVAAIPSCVPVGAAPKYPPITARAHLTEKLDASYAHRRTRS</sequence>
<reference evidence="7" key="1">
    <citation type="submission" date="2024-06" db="EMBL/GenBank/DDBJ databases">
        <title>Methylostella associata gen. nov., sp. nov., a novel Ancalomicrobiaceae-affiliated facultatively methylotrophic bacteria that feed on methanotrophs of the genus Methylococcus.</title>
        <authorList>
            <person name="Saltykova V."/>
            <person name="Danilova O.V."/>
            <person name="Oshkin I.Y."/>
            <person name="Belova S.E."/>
            <person name="Pimenov N.V."/>
            <person name="Dedysh S.N."/>
        </authorList>
    </citation>
    <scope>NUCLEOTIDE SEQUENCE</scope>
    <source>
        <strain evidence="7">S20</strain>
    </source>
</reference>
<dbReference type="PROSITE" id="PS51471">
    <property type="entry name" value="FE2OG_OXY"/>
    <property type="match status" value="1"/>
</dbReference>
<dbReference type="EMBL" id="CP158568">
    <property type="protein sequence ID" value="XBY45310.1"/>
    <property type="molecule type" value="Genomic_DNA"/>
</dbReference>
<evidence type="ECO:0000313" key="7">
    <source>
        <dbReference type="EMBL" id="XBY45310.1"/>
    </source>
</evidence>
<dbReference type="PRINTS" id="PR00682">
    <property type="entry name" value="IPNSYNTHASE"/>
</dbReference>
<evidence type="ECO:0000256" key="3">
    <source>
        <dbReference type="ARBA" id="ARBA00023002"/>
    </source>
</evidence>
<dbReference type="PANTHER" id="PTHR10209:SF881">
    <property type="entry name" value="FI07970P-RELATED"/>
    <property type="match status" value="1"/>
</dbReference>
<evidence type="ECO:0000256" key="4">
    <source>
        <dbReference type="ARBA" id="ARBA00023004"/>
    </source>
</evidence>
<accession>A0AAU7XC20</accession>
<dbReference type="Pfam" id="PF14226">
    <property type="entry name" value="DIOX_N"/>
    <property type="match status" value="1"/>
</dbReference>
<dbReference type="SUPFAM" id="SSF51197">
    <property type="entry name" value="Clavaminate synthase-like"/>
    <property type="match status" value="1"/>
</dbReference>
<evidence type="ECO:0000256" key="5">
    <source>
        <dbReference type="RuleBase" id="RU003682"/>
    </source>
</evidence>
<dbReference type="Pfam" id="PF03171">
    <property type="entry name" value="2OG-FeII_Oxy"/>
    <property type="match status" value="1"/>
</dbReference>
<evidence type="ECO:0000256" key="2">
    <source>
        <dbReference type="ARBA" id="ARBA00022723"/>
    </source>
</evidence>
<feature type="domain" description="Fe2OG dioxygenase" evidence="6">
    <location>
        <begin position="224"/>
        <end position="327"/>
    </location>
</feature>